<accession>A0AAW3YMJ2</accession>
<dbReference type="EMBL" id="JACXBF010000058">
    <property type="protein sequence ID" value="MBD2799237.1"/>
    <property type="molecule type" value="Genomic_DNA"/>
</dbReference>
<comment type="caution">
    <text evidence="1">The sequence shown here is derived from an EMBL/GenBank/DDBJ whole genome shotgun (WGS) entry which is preliminary data.</text>
</comment>
<name>A0AAW3YMJ2_9GAMM</name>
<dbReference type="Proteomes" id="UP001193920">
    <property type="component" value="Unassembled WGS sequence"/>
</dbReference>
<protein>
    <recommendedName>
        <fullName evidence="2">Phage protein</fullName>
    </recommendedName>
</protein>
<reference evidence="1" key="1">
    <citation type="submission" date="2020-09" db="EMBL/GenBank/DDBJ databases">
        <authorList>
            <person name="Palma L."/>
            <person name="Caballero P."/>
            <person name="Berry C."/>
            <person name="Del Valle E."/>
        </authorList>
    </citation>
    <scope>NUCLEOTIDE SEQUENCE</scope>
    <source>
        <strain evidence="1">M</strain>
    </source>
</reference>
<organism evidence="1">
    <name type="scientific">Xenorhabdus szentirmaii</name>
    <dbReference type="NCBI Taxonomy" id="290112"/>
    <lineage>
        <taxon>Bacteria</taxon>
        <taxon>Pseudomonadati</taxon>
        <taxon>Pseudomonadota</taxon>
        <taxon>Gammaproteobacteria</taxon>
        <taxon>Enterobacterales</taxon>
        <taxon>Morganellaceae</taxon>
        <taxon>Xenorhabdus</taxon>
    </lineage>
</organism>
<reference evidence="1" key="2">
    <citation type="journal article" date="2024" name="Toxins">
        <title>Genome Sequence Analysis of Native Xenorhabdus Strains Isolated from Entomopathogenic Nematodes in Argentina.</title>
        <authorList>
            <person name="Palma L."/>
            <person name="Frizzo L."/>
            <person name="Kaiser S."/>
            <person name="Berry C."/>
            <person name="Caballero P."/>
            <person name="Bode H.B."/>
            <person name="Del Valle E.E."/>
        </authorList>
    </citation>
    <scope>NUCLEOTIDE SEQUENCE</scope>
    <source>
        <strain evidence="1">M</strain>
    </source>
</reference>
<proteinExistence type="predicted"/>
<dbReference type="RefSeq" id="WP_099137964.1">
    <property type="nucleotide sequence ID" value="NZ_CAWNPE010000001.1"/>
</dbReference>
<dbReference type="GeneID" id="97123175"/>
<gene>
    <name evidence="1" type="ORF">ID854_01850</name>
</gene>
<evidence type="ECO:0008006" key="2">
    <source>
        <dbReference type="Google" id="ProtNLM"/>
    </source>
</evidence>
<evidence type="ECO:0000313" key="1">
    <source>
        <dbReference type="EMBL" id="MBD2799237.1"/>
    </source>
</evidence>
<sequence length="89" mass="10248">MNNKLLTNGSYIHGGRLVTPENINLELRPEKLSVGSDDYLIVPRSTVLKKELEEIELRQNALKAEWQKKFDLLDLVYELEAHLLTETQA</sequence>
<dbReference type="AlphaFoldDB" id="A0AAW3YMJ2"/>